<evidence type="ECO:0000256" key="8">
    <source>
        <dbReference type="ARBA" id="ARBA00023080"/>
    </source>
</evidence>
<dbReference type="PANTHER" id="PTHR11241:SF0">
    <property type="entry name" value="DEOXYURIDINE 5'-TRIPHOSPHATE NUCLEOTIDOHYDROLASE"/>
    <property type="match status" value="1"/>
</dbReference>
<evidence type="ECO:0000256" key="10">
    <source>
        <dbReference type="RuleBase" id="RU367024"/>
    </source>
</evidence>
<protein>
    <recommendedName>
        <fullName evidence="10">Deoxyuridine 5'-triphosphate nucleotidohydrolase</fullName>
        <shortName evidence="10">dUTPase</shortName>
        <ecNumber evidence="10">3.6.1.23</ecNumber>
    </recommendedName>
    <alternativeName>
        <fullName evidence="10">dUTP pyrophosphatase</fullName>
    </alternativeName>
</protein>
<evidence type="ECO:0000313" key="12">
    <source>
        <dbReference type="EMBL" id="CAG8490167.1"/>
    </source>
</evidence>
<dbReference type="InterPro" id="IPR008181">
    <property type="entry name" value="dUTPase"/>
</dbReference>
<comment type="caution">
    <text evidence="12">The sequence shown here is derived from an EMBL/GenBank/DDBJ whole genome shotgun (WGS) entry which is preliminary data.</text>
</comment>
<dbReference type="GO" id="GO:0006226">
    <property type="term" value="P:dUMP biosynthetic process"/>
    <property type="evidence" value="ECO:0007669"/>
    <property type="project" value="UniProtKB-UniRule"/>
</dbReference>
<dbReference type="GO" id="GO:0004170">
    <property type="term" value="F:dUTP diphosphatase activity"/>
    <property type="evidence" value="ECO:0007669"/>
    <property type="project" value="UniProtKB-UniRule"/>
</dbReference>
<dbReference type="Pfam" id="PF00692">
    <property type="entry name" value="dUTPase"/>
    <property type="match status" value="1"/>
</dbReference>
<dbReference type="AlphaFoldDB" id="A0A9N8ZC99"/>
<name>A0A9N8ZC99_9GLOM</name>
<sequence>MVALKWDVMCGNGTRITTTNTTLTKFSTIKTTATTTLFLPFTTSITANHTASSFRRFSTELLVTKLPPNKSKVLNSAPKTSGSFRIFNENSTSDNNSNHHKLSKEKHNYYIDTMTAAPKTSGSFRIFNENSTNDNNSNHHKLSKEKHNYYIDTMTAEDSPQINNNHLHHHNLSKENYSYYIPRLNHNHKLSKENYSYYIDTMIPEDSPQLKVLLMDKNARMPSRGSGGAAGYDLYSAEDTKILARGKALIKTGLAIQVPEGAYGRIAPRSSLASINSIDCGAGVIDADYRGEVKILLFNFGDQDFEVKTGDRIAQLIVERIYTPKIVRVDELDDTSRGSKGFGSTGFR</sequence>
<keyword evidence="6 10" id="KW-0378">Hydrolase</keyword>
<comment type="similarity">
    <text evidence="4 10">Belongs to the dUTPase family.</text>
</comment>
<comment type="catalytic activity">
    <reaction evidence="9 10">
        <text>dUTP + H2O = dUMP + diphosphate + H(+)</text>
        <dbReference type="Rhea" id="RHEA:10248"/>
        <dbReference type="ChEBI" id="CHEBI:15377"/>
        <dbReference type="ChEBI" id="CHEBI:15378"/>
        <dbReference type="ChEBI" id="CHEBI:33019"/>
        <dbReference type="ChEBI" id="CHEBI:61555"/>
        <dbReference type="ChEBI" id="CHEBI:246422"/>
        <dbReference type="EC" id="3.6.1.23"/>
    </reaction>
</comment>
<comment type="function">
    <text evidence="10">Involved in nucleotide metabolism via production of dUMP, the immediate precursor of thymidine nucleotides, and decreases the intracellular concentration of dUTP so that uracil cannot be incorporated into DNA.</text>
</comment>
<dbReference type="EC" id="3.6.1.23" evidence="10"/>
<dbReference type="InterPro" id="IPR036157">
    <property type="entry name" value="dUTPase-like_sf"/>
</dbReference>
<dbReference type="InterPro" id="IPR033704">
    <property type="entry name" value="dUTPase_trimeric"/>
</dbReference>
<dbReference type="GO" id="GO:0000287">
    <property type="term" value="F:magnesium ion binding"/>
    <property type="evidence" value="ECO:0007669"/>
    <property type="project" value="UniProtKB-UniRule"/>
</dbReference>
<reference evidence="12" key="1">
    <citation type="submission" date="2021-06" db="EMBL/GenBank/DDBJ databases">
        <authorList>
            <person name="Kallberg Y."/>
            <person name="Tangrot J."/>
            <person name="Rosling A."/>
        </authorList>
    </citation>
    <scope>NUCLEOTIDE SEQUENCE</scope>
    <source>
        <strain evidence="12">MT106</strain>
    </source>
</reference>
<accession>A0A9N8ZC99</accession>
<evidence type="ECO:0000256" key="7">
    <source>
        <dbReference type="ARBA" id="ARBA00022842"/>
    </source>
</evidence>
<evidence type="ECO:0000256" key="9">
    <source>
        <dbReference type="ARBA" id="ARBA00047686"/>
    </source>
</evidence>
<dbReference type="InterPro" id="IPR029054">
    <property type="entry name" value="dUTPase-like"/>
</dbReference>
<keyword evidence="8 10" id="KW-0546">Nucleotide metabolism</keyword>
<dbReference type="SUPFAM" id="SSF51283">
    <property type="entry name" value="dUTPase-like"/>
    <property type="match status" value="1"/>
</dbReference>
<dbReference type="OrthoDB" id="10261072at2759"/>
<comment type="subunit">
    <text evidence="5 10">Homotrimer.</text>
</comment>
<dbReference type="GO" id="GO:0046081">
    <property type="term" value="P:dUTP catabolic process"/>
    <property type="evidence" value="ECO:0007669"/>
    <property type="project" value="UniProtKB-UniRule"/>
</dbReference>
<evidence type="ECO:0000259" key="11">
    <source>
        <dbReference type="Pfam" id="PF00692"/>
    </source>
</evidence>
<keyword evidence="7 10" id="KW-0460">Magnesium</keyword>
<comment type="cofactor">
    <cofactor evidence="1 10">
        <name>Mg(2+)</name>
        <dbReference type="ChEBI" id="CHEBI:18420"/>
    </cofactor>
</comment>
<keyword evidence="10" id="KW-0479">Metal-binding</keyword>
<evidence type="ECO:0000256" key="6">
    <source>
        <dbReference type="ARBA" id="ARBA00022801"/>
    </source>
</evidence>
<dbReference type="Gene3D" id="2.70.40.10">
    <property type="match status" value="1"/>
</dbReference>
<dbReference type="NCBIfam" id="NF001862">
    <property type="entry name" value="PRK00601.1"/>
    <property type="match status" value="1"/>
</dbReference>
<evidence type="ECO:0000256" key="1">
    <source>
        <dbReference type="ARBA" id="ARBA00001946"/>
    </source>
</evidence>
<evidence type="ECO:0000256" key="5">
    <source>
        <dbReference type="ARBA" id="ARBA00011233"/>
    </source>
</evidence>
<organism evidence="12 13">
    <name type="scientific">Ambispora gerdemannii</name>
    <dbReference type="NCBI Taxonomy" id="144530"/>
    <lineage>
        <taxon>Eukaryota</taxon>
        <taxon>Fungi</taxon>
        <taxon>Fungi incertae sedis</taxon>
        <taxon>Mucoromycota</taxon>
        <taxon>Glomeromycotina</taxon>
        <taxon>Glomeromycetes</taxon>
        <taxon>Archaeosporales</taxon>
        <taxon>Ambisporaceae</taxon>
        <taxon>Ambispora</taxon>
    </lineage>
</organism>
<evidence type="ECO:0000256" key="3">
    <source>
        <dbReference type="ARBA" id="ARBA00005142"/>
    </source>
</evidence>
<dbReference type="CDD" id="cd07557">
    <property type="entry name" value="trimeric_dUTPase"/>
    <property type="match status" value="1"/>
</dbReference>
<dbReference type="Proteomes" id="UP000789831">
    <property type="component" value="Unassembled WGS sequence"/>
</dbReference>
<comment type="function">
    <text evidence="2">This enzyme is involved in nucleotide metabolism: it produces dUMP, the immediate precursor of thymidine nucleotides and it decreases the intracellular concentration of dUTP so that uracil cannot be incorporated into DNA.</text>
</comment>
<dbReference type="NCBIfam" id="TIGR00576">
    <property type="entry name" value="dut"/>
    <property type="match status" value="1"/>
</dbReference>
<feature type="domain" description="dUTPase-like" evidence="11">
    <location>
        <begin position="218"/>
        <end position="346"/>
    </location>
</feature>
<dbReference type="FunFam" id="2.70.40.10:FF:000004">
    <property type="entry name" value="Deoxyuridine triphosphatase"/>
    <property type="match status" value="1"/>
</dbReference>
<evidence type="ECO:0000313" key="13">
    <source>
        <dbReference type="Proteomes" id="UP000789831"/>
    </source>
</evidence>
<evidence type="ECO:0000256" key="2">
    <source>
        <dbReference type="ARBA" id="ARBA00003495"/>
    </source>
</evidence>
<evidence type="ECO:0000256" key="4">
    <source>
        <dbReference type="ARBA" id="ARBA00006581"/>
    </source>
</evidence>
<keyword evidence="13" id="KW-1185">Reference proteome</keyword>
<proteinExistence type="inferred from homology"/>
<comment type="pathway">
    <text evidence="3 10">Pyrimidine metabolism; dUMP biosynthesis; dUMP from dCTP (dUTP route): step 2/2.</text>
</comment>
<gene>
    <name evidence="12" type="ORF">AGERDE_LOCUS3706</name>
</gene>
<dbReference type="PANTHER" id="PTHR11241">
    <property type="entry name" value="DEOXYURIDINE 5'-TRIPHOSPHATE NUCLEOTIDOHYDROLASE"/>
    <property type="match status" value="1"/>
</dbReference>
<dbReference type="EMBL" id="CAJVPL010000381">
    <property type="protein sequence ID" value="CAG8490167.1"/>
    <property type="molecule type" value="Genomic_DNA"/>
</dbReference>